<organism evidence="2 3">
    <name type="scientific">Eremothecium sinecaudum</name>
    <dbReference type="NCBI Taxonomy" id="45286"/>
    <lineage>
        <taxon>Eukaryota</taxon>
        <taxon>Fungi</taxon>
        <taxon>Dikarya</taxon>
        <taxon>Ascomycota</taxon>
        <taxon>Saccharomycotina</taxon>
        <taxon>Saccharomycetes</taxon>
        <taxon>Saccharomycetales</taxon>
        <taxon>Saccharomycetaceae</taxon>
        <taxon>Eremothecium</taxon>
    </lineage>
</organism>
<name>A0A0X8HSS9_9SACH</name>
<dbReference type="GeneID" id="28724060"/>
<sequence length="78" mass="9307">MHRGLLQKRTLQPVRYHSRLASHNSQFNKPTILYGFYLTLGFTVPFLLSYYETYHQTTEELSVLKSKLNPRCVFARWI</sequence>
<evidence type="ECO:0000313" key="2">
    <source>
        <dbReference type="EMBL" id="AMD20796.1"/>
    </source>
</evidence>
<keyword evidence="1" id="KW-0812">Transmembrane</keyword>
<gene>
    <name evidence="2" type="ORF">AW171_hschr42713</name>
</gene>
<dbReference type="EMBL" id="CP014244">
    <property type="protein sequence ID" value="AMD20796.1"/>
    <property type="molecule type" value="Genomic_DNA"/>
</dbReference>
<dbReference type="RefSeq" id="XP_017987792.1">
    <property type="nucleotide sequence ID" value="XM_018132303.1"/>
</dbReference>
<keyword evidence="1" id="KW-1133">Transmembrane helix</keyword>
<evidence type="ECO:0000256" key="1">
    <source>
        <dbReference type="SAM" id="Phobius"/>
    </source>
</evidence>
<proteinExistence type="predicted"/>
<accession>A0A0X8HSS9</accession>
<evidence type="ECO:0000313" key="3">
    <source>
        <dbReference type="Proteomes" id="UP000243052"/>
    </source>
</evidence>
<protein>
    <submittedName>
        <fullName evidence="2">HDR054Wp</fullName>
    </submittedName>
</protein>
<feature type="transmembrane region" description="Helical" evidence="1">
    <location>
        <begin position="32"/>
        <end position="51"/>
    </location>
</feature>
<dbReference type="OrthoDB" id="4051076at2759"/>
<keyword evidence="1" id="KW-0472">Membrane</keyword>
<dbReference type="AlphaFoldDB" id="A0A0X8HSS9"/>
<reference evidence="2 3" key="1">
    <citation type="submission" date="2016-01" db="EMBL/GenBank/DDBJ databases">
        <title>Genome sequence of the yeast Holleya sinecauda.</title>
        <authorList>
            <person name="Dietrich F.S."/>
        </authorList>
    </citation>
    <scope>NUCLEOTIDE SEQUENCE [LARGE SCALE GENOMIC DNA]</scope>
    <source>
        <strain evidence="2 3">ATCC 58844</strain>
    </source>
</reference>
<keyword evidence="3" id="KW-1185">Reference proteome</keyword>
<dbReference type="Proteomes" id="UP000243052">
    <property type="component" value="Chromosome iv"/>
</dbReference>